<dbReference type="InterPro" id="IPR052107">
    <property type="entry name" value="HEAT6"/>
</dbReference>
<gene>
    <name evidence="1" type="ORF">J4Q44_G00130530</name>
</gene>
<dbReference type="PANTHER" id="PTHR13366:SF0">
    <property type="entry name" value="HEAT REPEAT-CONTAINING PROTEIN 6"/>
    <property type="match status" value="1"/>
</dbReference>
<dbReference type="PANTHER" id="PTHR13366">
    <property type="entry name" value="MALARIA ANTIGEN-RELATED"/>
    <property type="match status" value="1"/>
</dbReference>
<proteinExistence type="predicted"/>
<dbReference type="EMBL" id="JAGTTL010000010">
    <property type="protein sequence ID" value="KAK6317653.1"/>
    <property type="molecule type" value="Genomic_DNA"/>
</dbReference>
<evidence type="ECO:0000313" key="2">
    <source>
        <dbReference type="Proteomes" id="UP001356427"/>
    </source>
</evidence>
<evidence type="ECO:0008006" key="3">
    <source>
        <dbReference type="Google" id="ProtNLM"/>
    </source>
</evidence>
<accession>A0AAN8LS53</accession>
<dbReference type="SUPFAM" id="SSF48371">
    <property type="entry name" value="ARM repeat"/>
    <property type="match status" value="1"/>
</dbReference>
<name>A0AAN8LS53_9TELE</name>
<evidence type="ECO:0000313" key="1">
    <source>
        <dbReference type="EMBL" id="KAK6317653.1"/>
    </source>
</evidence>
<sequence length="220" mass="23839">MAARATLPPGSSPPMSSSLAGINDGLSVTLSPDAVPFTPLAPEVREEIGSVAAQFSHYASKLRSLRAGDPASLKTQLNLLFDQLISENYSSNYNIPPEEVCALLIHVTRLVPLSQEHLVIKLCQLTHHLLNQLQVIVDEQTLDVCVCYVVRALGVCSPWTHSEVLQALSTLIYGNGPRCNRHLSELLGDGGVLRLYSDPSQPDMELRRAALTCMANICLG</sequence>
<organism evidence="1 2">
    <name type="scientific">Coregonus suidteri</name>
    <dbReference type="NCBI Taxonomy" id="861788"/>
    <lineage>
        <taxon>Eukaryota</taxon>
        <taxon>Metazoa</taxon>
        <taxon>Chordata</taxon>
        <taxon>Craniata</taxon>
        <taxon>Vertebrata</taxon>
        <taxon>Euteleostomi</taxon>
        <taxon>Actinopterygii</taxon>
        <taxon>Neopterygii</taxon>
        <taxon>Teleostei</taxon>
        <taxon>Protacanthopterygii</taxon>
        <taxon>Salmoniformes</taxon>
        <taxon>Salmonidae</taxon>
        <taxon>Coregoninae</taxon>
        <taxon>Coregonus</taxon>
    </lineage>
</organism>
<dbReference type="AlphaFoldDB" id="A0AAN8LS53"/>
<protein>
    <recommendedName>
        <fullName evidence="3">HEAT repeat-containing protein 6</fullName>
    </recommendedName>
</protein>
<dbReference type="InterPro" id="IPR016024">
    <property type="entry name" value="ARM-type_fold"/>
</dbReference>
<reference evidence="1 2" key="1">
    <citation type="submission" date="2021-04" db="EMBL/GenBank/DDBJ databases">
        <authorList>
            <person name="De Guttry C."/>
            <person name="Zahm M."/>
            <person name="Klopp C."/>
            <person name="Cabau C."/>
            <person name="Louis A."/>
            <person name="Berthelot C."/>
            <person name="Parey E."/>
            <person name="Roest Crollius H."/>
            <person name="Montfort J."/>
            <person name="Robinson-Rechavi M."/>
            <person name="Bucao C."/>
            <person name="Bouchez O."/>
            <person name="Gislard M."/>
            <person name="Lluch J."/>
            <person name="Milhes M."/>
            <person name="Lampietro C."/>
            <person name="Lopez Roques C."/>
            <person name="Donnadieu C."/>
            <person name="Braasch I."/>
            <person name="Desvignes T."/>
            <person name="Postlethwait J."/>
            <person name="Bobe J."/>
            <person name="Wedekind C."/>
            <person name="Guiguen Y."/>
        </authorList>
    </citation>
    <scope>NUCLEOTIDE SEQUENCE [LARGE SCALE GENOMIC DNA]</scope>
    <source>
        <strain evidence="1">Cs_M1</strain>
        <tissue evidence="1">Blood</tissue>
    </source>
</reference>
<dbReference type="Proteomes" id="UP001356427">
    <property type="component" value="Unassembled WGS sequence"/>
</dbReference>
<keyword evidence="2" id="KW-1185">Reference proteome</keyword>
<comment type="caution">
    <text evidence="1">The sequence shown here is derived from an EMBL/GenBank/DDBJ whole genome shotgun (WGS) entry which is preliminary data.</text>
</comment>